<name>A0A7K4AJA8_METSH</name>
<protein>
    <submittedName>
        <fullName evidence="2">Lrp/AsnC family transcriptional regulator</fullName>
    </submittedName>
</protein>
<evidence type="ECO:0000259" key="1">
    <source>
        <dbReference type="Pfam" id="PF01037"/>
    </source>
</evidence>
<dbReference type="InterPro" id="IPR019887">
    <property type="entry name" value="Tscrpt_reg_AsnC/Lrp_C"/>
</dbReference>
<reference evidence="2 3" key="1">
    <citation type="journal article" date="2020" name="Biotechnol. Biofuels">
        <title>New insights from the biogas microbiome by comprehensive genome-resolved metagenomics of nearly 1600 species originating from multiple anaerobic digesters.</title>
        <authorList>
            <person name="Campanaro S."/>
            <person name="Treu L."/>
            <person name="Rodriguez-R L.M."/>
            <person name="Kovalovszki A."/>
            <person name="Ziels R.M."/>
            <person name="Maus I."/>
            <person name="Zhu X."/>
            <person name="Kougias P.G."/>
            <person name="Basile A."/>
            <person name="Luo G."/>
            <person name="Schluter A."/>
            <person name="Konstantinidis K.T."/>
            <person name="Angelidaki I."/>
        </authorList>
    </citation>
    <scope>NUCLEOTIDE SEQUENCE [LARGE SCALE GENOMIC DNA]</scope>
    <source>
        <strain evidence="2">AS27yjCOA_157</strain>
    </source>
</reference>
<dbReference type="Pfam" id="PF01037">
    <property type="entry name" value="AsnC_trans_reg"/>
    <property type="match status" value="1"/>
</dbReference>
<dbReference type="Gene3D" id="3.30.70.920">
    <property type="match status" value="1"/>
</dbReference>
<evidence type="ECO:0000313" key="2">
    <source>
        <dbReference type="EMBL" id="NLJ23071.1"/>
    </source>
</evidence>
<sequence>MVLAVSLIEVTPDREKDAYRTIKEINGIKNIYHIFGEHDLLIIHEADGLSSLKQMLNDIRELKFVNAMRTIAETLAD</sequence>
<dbReference type="EMBL" id="JAAYUN010000141">
    <property type="protein sequence ID" value="NLJ23071.1"/>
    <property type="molecule type" value="Genomic_DNA"/>
</dbReference>
<dbReference type="Proteomes" id="UP000544742">
    <property type="component" value="Unassembled WGS sequence"/>
</dbReference>
<evidence type="ECO:0000313" key="3">
    <source>
        <dbReference type="Proteomes" id="UP000544742"/>
    </source>
</evidence>
<organism evidence="2 3">
    <name type="scientific">Methanothrix soehngenii</name>
    <name type="common">Methanosaeta concilii</name>
    <dbReference type="NCBI Taxonomy" id="2223"/>
    <lineage>
        <taxon>Archaea</taxon>
        <taxon>Methanobacteriati</taxon>
        <taxon>Methanobacteriota</taxon>
        <taxon>Stenosarchaea group</taxon>
        <taxon>Methanomicrobia</taxon>
        <taxon>Methanotrichales</taxon>
        <taxon>Methanotrichaceae</taxon>
        <taxon>Methanothrix</taxon>
    </lineage>
</organism>
<dbReference type="RefSeq" id="WP_273270922.1">
    <property type="nucleotide sequence ID" value="NZ_DAISQZ010000030.1"/>
</dbReference>
<dbReference type="InterPro" id="IPR011008">
    <property type="entry name" value="Dimeric_a/b-barrel"/>
</dbReference>
<proteinExistence type="predicted"/>
<accession>A0A7K4AJA8</accession>
<feature type="domain" description="Transcription regulator AsnC/Lrp ligand binding" evidence="1">
    <location>
        <begin position="8"/>
        <end position="70"/>
    </location>
</feature>
<dbReference type="SUPFAM" id="SSF54909">
    <property type="entry name" value="Dimeric alpha+beta barrel"/>
    <property type="match status" value="1"/>
</dbReference>
<gene>
    <name evidence="2" type="ORF">GX426_08185</name>
</gene>
<dbReference type="AlphaFoldDB" id="A0A7K4AJA8"/>
<comment type="caution">
    <text evidence="2">The sequence shown here is derived from an EMBL/GenBank/DDBJ whole genome shotgun (WGS) entry which is preliminary data.</text>
</comment>